<evidence type="ECO:0000313" key="3">
    <source>
        <dbReference type="Proteomes" id="UP000660454"/>
    </source>
</evidence>
<gene>
    <name evidence="2" type="ORF">Msi02_76450</name>
</gene>
<dbReference type="RefSeq" id="WP_204052603.1">
    <property type="nucleotide sequence ID" value="NZ_BOOF01000060.1"/>
</dbReference>
<proteinExistence type="predicted"/>
<name>A0ABQ4GZH0_9ACTN</name>
<evidence type="ECO:0000313" key="2">
    <source>
        <dbReference type="EMBL" id="GIH66828.1"/>
    </source>
</evidence>
<evidence type="ECO:0000256" key="1">
    <source>
        <dbReference type="SAM" id="MobiDB-lite"/>
    </source>
</evidence>
<feature type="region of interest" description="Disordered" evidence="1">
    <location>
        <begin position="1"/>
        <end position="25"/>
    </location>
</feature>
<sequence length="83" mass="8660">MEGTDSCDLREAGDRRPQLAKSKSRLRGWEAQHVECLTEGGQVIANAMPATDAVDAAVSADIAAGLGSLDAMADEYPGKLPSD</sequence>
<comment type="caution">
    <text evidence="2">The sequence shown here is derived from an EMBL/GenBank/DDBJ whole genome shotgun (WGS) entry which is preliminary data.</text>
</comment>
<keyword evidence="3" id="KW-1185">Reference proteome</keyword>
<dbReference type="EMBL" id="BOOF01000060">
    <property type="protein sequence ID" value="GIH66828.1"/>
    <property type="molecule type" value="Genomic_DNA"/>
</dbReference>
<protein>
    <submittedName>
        <fullName evidence="2">Uncharacterized protein</fullName>
    </submittedName>
</protein>
<organism evidence="2 3">
    <name type="scientific">Microbispora siamensis</name>
    <dbReference type="NCBI Taxonomy" id="564413"/>
    <lineage>
        <taxon>Bacteria</taxon>
        <taxon>Bacillati</taxon>
        <taxon>Actinomycetota</taxon>
        <taxon>Actinomycetes</taxon>
        <taxon>Streptosporangiales</taxon>
        <taxon>Streptosporangiaceae</taxon>
        <taxon>Microbispora</taxon>
    </lineage>
</organism>
<accession>A0ABQ4GZH0</accession>
<feature type="compositionally biased region" description="Basic and acidic residues" evidence="1">
    <location>
        <begin position="7"/>
        <end position="17"/>
    </location>
</feature>
<reference evidence="2 3" key="1">
    <citation type="submission" date="2021-01" db="EMBL/GenBank/DDBJ databases">
        <title>Whole genome shotgun sequence of Microbispora siamensis NBRC 104113.</title>
        <authorList>
            <person name="Komaki H."/>
            <person name="Tamura T."/>
        </authorList>
    </citation>
    <scope>NUCLEOTIDE SEQUENCE [LARGE SCALE GENOMIC DNA]</scope>
    <source>
        <strain evidence="2 3">NBRC 104113</strain>
    </source>
</reference>
<dbReference type="Proteomes" id="UP000660454">
    <property type="component" value="Unassembled WGS sequence"/>
</dbReference>